<dbReference type="InterPro" id="IPR001609">
    <property type="entry name" value="Myosin_head_motor_dom-like"/>
</dbReference>
<protein>
    <recommendedName>
        <fullName evidence="4">Myosin motor domain-containing protein</fullName>
    </recommendedName>
</protein>
<dbReference type="STRING" id="1890364.A0A2P6NXT0"/>
<evidence type="ECO:0000313" key="5">
    <source>
        <dbReference type="EMBL" id="PRP88752.1"/>
    </source>
</evidence>
<dbReference type="InterPro" id="IPR046987">
    <property type="entry name" value="Myo9"/>
</dbReference>
<dbReference type="PANTHER" id="PTHR46184:SF5">
    <property type="entry name" value="UNCONVENTIONAL MYOSIN-IXA-LIKE"/>
    <property type="match status" value="1"/>
</dbReference>
<accession>A0A2P6NXT0</accession>
<evidence type="ECO:0000256" key="3">
    <source>
        <dbReference type="PROSITE-ProRule" id="PRU00782"/>
    </source>
</evidence>
<dbReference type="GO" id="GO:0035556">
    <property type="term" value="P:intracellular signal transduction"/>
    <property type="evidence" value="ECO:0007669"/>
    <property type="project" value="InterPro"/>
</dbReference>
<proteinExistence type="inferred from homology"/>
<evidence type="ECO:0000313" key="6">
    <source>
        <dbReference type="Proteomes" id="UP000241769"/>
    </source>
</evidence>
<evidence type="ECO:0000256" key="2">
    <source>
        <dbReference type="ARBA" id="ARBA00022490"/>
    </source>
</evidence>
<gene>
    <name evidence="5" type="ORF">PROFUN_00220</name>
</gene>
<dbReference type="InParanoid" id="A0A2P6NXT0"/>
<keyword evidence="3" id="KW-0518">Myosin</keyword>
<dbReference type="GO" id="GO:0000146">
    <property type="term" value="F:microfilament motor activity"/>
    <property type="evidence" value="ECO:0007669"/>
    <property type="project" value="InterPro"/>
</dbReference>
<dbReference type="AlphaFoldDB" id="A0A2P6NXT0"/>
<dbReference type="Pfam" id="PF00063">
    <property type="entry name" value="Myosin_head"/>
    <property type="match status" value="1"/>
</dbReference>
<dbReference type="GO" id="GO:0005737">
    <property type="term" value="C:cytoplasm"/>
    <property type="evidence" value="ECO:0007669"/>
    <property type="project" value="UniProtKB-SubCell"/>
</dbReference>
<comment type="similarity">
    <text evidence="3">Belongs to the TRAFAC class myosin-kinesin ATPase superfamily. Myosin family.</text>
</comment>
<dbReference type="SUPFAM" id="SSF52540">
    <property type="entry name" value="P-loop containing nucleoside triphosphate hydrolases"/>
    <property type="match status" value="1"/>
</dbReference>
<dbReference type="GO" id="GO:0005884">
    <property type="term" value="C:actin filament"/>
    <property type="evidence" value="ECO:0007669"/>
    <property type="project" value="TreeGrafter"/>
</dbReference>
<dbReference type="GO" id="GO:0005096">
    <property type="term" value="F:GTPase activator activity"/>
    <property type="evidence" value="ECO:0007669"/>
    <property type="project" value="InterPro"/>
</dbReference>
<keyword evidence="6" id="KW-1185">Reference proteome</keyword>
<dbReference type="Gene3D" id="1.20.58.530">
    <property type="match status" value="1"/>
</dbReference>
<comment type="subcellular location">
    <subcellularLocation>
        <location evidence="1">Cytoplasm</location>
    </subcellularLocation>
</comment>
<dbReference type="InterPro" id="IPR027417">
    <property type="entry name" value="P-loop_NTPase"/>
</dbReference>
<reference evidence="5 6" key="1">
    <citation type="journal article" date="2018" name="Genome Biol. Evol.">
        <title>Multiple Roots of Fruiting Body Formation in Amoebozoa.</title>
        <authorList>
            <person name="Hillmann F."/>
            <person name="Forbes G."/>
            <person name="Novohradska S."/>
            <person name="Ferling I."/>
            <person name="Riege K."/>
            <person name="Groth M."/>
            <person name="Westermann M."/>
            <person name="Marz M."/>
            <person name="Spaller T."/>
            <person name="Winckler T."/>
            <person name="Schaap P."/>
            <person name="Glockner G."/>
        </authorList>
    </citation>
    <scope>NUCLEOTIDE SEQUENCE [LARGE SCALE GENOMIC DNA]</scope>
    <source>
        <strain evidence="5 6">Jena</strain>
    </source>
</reference>
<evidence type="ECO:0000259" key="4">
    <source>
        <dbReference type="PROSITE" id="PS51456"/>
    </source>
</evidence>
<organism evidence="5 6">
    <name type="scientific">Planoprotostelium fungivorum</name>
    <dbReference type="NCBI Taxonomy" id="1890364"/>
    <lineage>
        <taxon>Eukaryota</taxon>
        <taxon>Amoebozoa</taxon>
        <taxon>Evosea</taxon>
        <taxon>Variosea</taxon>
        <taxon>Cavosteliida</taxon>
        <taxon>Cavosteliaceae</taxon>
        <taxon>Planoprotostelium</taxon>
    </lineage>
</organism>
<dbReference type="PANTHER" id="PTHR46184">
    <property type="entry name" value="UNCONVENTIONAL MYOSIN-IXB-LIKE PROTEIN"/>
    <property type="match status" value="1"/>
</dbReference>
<comment type="caution">
    <text evidence="5">The sequence shown here is derived from an EMBL/GenBank/DDBJ whole genome shotgun (WGS) entry which is preliminary data.</text>
</comment>
<keyword evidence="3" id="KW-0009">Actin-binding</keyword>
<dbReference type="EMBL" id="MDYQ01000007">
    <property type="protein sequence ID" value="PRP88752.1"/>
    <property type="molecule type" value="Genomic_DNA"/>
</dbReference>
<dbReference type="Proteomes" id="UP000241769">
    <property type="component" value="Unassembled WGS sequence"/>
</dbReference>
<dbReference type="GO" id="GO:0005524">
    <property type="term" value="F:ATP binding"/>
    <property type="evidence" value="ECO:0007669"/>
    <property type="project" value="InterPro"/>
</dbReference>
<name>A0A2P6NXT0_9EUKA</name>
<dbReference type="OrthoDB" id="8904519at2759"/>
<feature type="domain" description="Myosin motor" evidence="4">
    <location>
        <begin position="59"/>
        <end position="102"/>
    </location>
</feature>
<evidence type="ECO:0000256" key="1">
    <source>
        <dbReference type="ARBA" id="ARBA00004496"/>
    </source>
</evidence>
<dbReference type="GO" id="GO:0051015">
    <property type="term" value="F:actin filament binding"/>
    <property type="evidence" value="ECO:0007669"/>
    <property type="project" value="TreeGrafter"/>
</dbReference>
<keyword evidence="3" id="KW-0505">Motor protein</keyword>
<dbReference type="GO" id="GO:0016459">
    <property type="term" value="C:myosin complex"/>
    <property type="evidence" value="ECO:0007669"/>
    <property type="project" value="UniProtKB-KW"/>
</dbReference>
<comment type="caution">
    <text evidence="3">Lacks conserved residue(s) required for the propagation of feature annotation.</text>
</comment>
<dbReference type="PROSITE" id="PS51456">
    <property type="entry name" value="MYOSIN_MOTOR"/>
    <property type="match status" value="1"/>
</dbReference>
<keyword evidence="2" id="KW-0963">Cytoplasm</keyword>
<sequence>MQKYRKILEIELSAYAQLGLMSDSSHDTWIWNPRNSFKKCWKELISSASRMERQLNRAISYIKIDFVDNQVCLDLIKKKPLGIFSLLDEESNFPKATNQTLL</sequence>